<evidence type="ECO:0000313" key="1">
    <source>
        <dbReference type="EMBL" id="CCH67310.1"/>
    </source>
</evidence>
<name>M1X2S0_9NOST</name>
<protein>
    <submittedName>
        <fullName evidence="1">Uncharacterized protein</fullName>
    </submittedName>
</protein>
<sequence length="49" mass="5657">MGGLALKEKKLQATGCIIPQKIIFYLEIKYLINHTNPGFHVLFKRGRKE</sequence>
<reference evidence="2" key="2">
    <citation type="submission" date="2016-01" db="EMBL/GenBank/DDBJ databases">
        <title>Diatom-associated endosymboitic cyanobacterium lacks core nitrogen metabolism enzymes.</title>
        <authorList>
            <person name="Hilton J.A."/>
            <person name="Foster R.A."/>
            <person name="Tripp H.J."/>
            <person name="Carter B.J."/>
            <person name="Zehr J.P."/>
            <person name="Villareal T.A."/>
        </authorList>
    </citation>
    <scope>NUCLEOTIDE SEQUENCE [LARGE SCALE GENOMIC DNA]</scope>
    <source>
        <strain evidence="2">HH01</strain>
    </source>
</reference>
<accession>M1X2S0</accession>
<keyword evidence="2" id="KW-1185">Reference proteome</keyword>
<comment type="caution">
    <text evidence="1">The sequence shown here is derived from an EMBL/GenBank/DDBJ whole genome shotgun (WGS) entry which is preliminary data.</text>
</comment>
<reference evidence="1 2" key="1">
    <citation type="submission" date="2012-05" db="EMBL/GenBank/DDBJ databases">
        <authorList>
            <person name="Hilton J."/>
        </authorList>
    </citation>
    <scope>NUCLEOTIDE SEQUENCE [LARGE SCALE GENOMIC DNA]</scope>
    <source>
        <strain evidence="1 2">HH01</strain>
    </source>
</reference>
<dbReference type="Proteomes" id="UP000053051">
    <property type="component" value="Unassembled WGS sequence"/>
</dbReference>
<evidence type="ECO:0000313" key="2">
    <source>
        <dbReference type="Proteomes" id="UP000053051"/>
    </source>
</evidence>
<proteinExistence type="predicted"/>
<dbReference type="AlphaFoldDB" id="M1X2S0"/>
<gene>
    <name evidence="1" type="ORF">RINTHH_11550</name>
</gene>
<organism evidence="1 2">
    <name type="scientific">Richelia intracellularis HH01</name>
    <dbReference type="NCBI Taxonomy" id="1165094"/>
    <lineage>
        <taxon>Bacteria</taxon>
        <taxon>Bacillati</taxon>
        <taxon>Cyanobacteriota</taxon>
        <taxon>Cyanophyceae</taxon>
        <taxon>Nostocales</taxon>
        <taxon>Nostocaceae</taxon>
        <taxon>Richelia</taxon>
    </lineage>
</organism>
<dbReference type="EMBL" id="CAIY01000044">
    <property type="protein sequence ID" value="CCH67310.1"/>
    <property type="molecule type" value="Genomic_DNA"/>
</dbReference>